<evidence type="ECO:0000256" key="2">
    <source>
        <dbReference type="ARBA" id="ARBA00006824"/>
    </source>
</evidence>
<keyword evidence="3 7" id="KW-0812">Transmembrane</keyword>
<dbReference type="EMBL" id="JPKZ01000682">
    <property type="protein sequence ID" value="KHN85989.1"/>
    <property type="molecule type" value="Genomic_DNA"/>
</dbReference>
<accession>A0A0B2VX34</accession>
<dbReference type="GO" id="GO:0005739">
    <property type="term" value="C:mitochondrion"/>
    <property type="evidence" value="ECO:0007669"/>
    <property type="project" value="TreeGrafter"/>
</dbReference>
<evidence type="ECO:0000256" key="7">
    <source>
        <dbReference type="RuleBase" id="RU363053"/>
    </source>
</evidence>
<dbReference type="PANTHER" id="PTHR11266:SF17">
    <property type="entry name" value="PROTEIN MPV17"/>
    <property type="match status" value="1"/>
</dbReference>
<evidence type="ECO:0000313" key="8">
    <source>
        <dbReference type="EMBL" id="KHN85989.1"/>
    </source>
</evidence>
<comment type="subcellular location">
    <subcellularLocation>
        <location evidence="1">Membrane</location>
        <topology evidence="1">Multi-pass membrane protein</topology>
    </subcellularLocation>
</comment>
<keyword evidence="5 7" id="KW-0472">Membrane</keyword>
<evidence type="ECO:0000256" key="6">
    <source>
        <dbReference type="ARBA" id="ARBA00049743"/>
    </source>
</evidence>
<protein>
    <recommendedName>
        <fullName evidence="6">Mitochondrial inner membrane protein Mpv17</fullName>
    </recommendedName>
</protein>
<evidence type="ECO:0000256" key="4">
    <source>
        <dbReference type="ARBA" id="ARBA00022989"/>
    </source>
</evidence>
<dbReference type="PANTHER" id="PTHR11266">
    <property type="entry name" value="PEROXISOMAL MEMBRANE PROTEIN 2, PXMP2 MPV17"/>
    <property type="match status" value="1"/>
</dbReference>
<name>A0A0B2VX34_TOXCA</name>
<dbReference type="AlphaFoldDB" id="A0A0B2VX34"/>
<evidence type="ECO:0000256" key="1">
    <source>
        <dbReference type="ARBA" id="ARBA00004141"/>
    </source>
</evidence>
<keyword evidence="4 7" id="KW-1133">Transmembrane helix</keyword>
<evidence type="ECO:0000313" key="9">
    <source>
        <dbReference type="Proteomes" id="UP000031036"/>
    </source>
</evidence>
<dbReference type="OMA" id="WYQSKLA"/>
<sequence length="210" mass="24203">MWQWYLRLMEKRPFLTQIVTSGILGLCGDGISQKLVEKRRWDEYDPARAARFLTITGAYIAPVLVCWFRILERVTGNPKTVPLKRLFIDQTIMAPPFNATILFNLRLLEGETPTQSYRSLKRDFLSVWIPSLMYWPFVQMANFYVVPLNYRVIVVQVAALLWNTFLSYRTQAASAASASQAVKKEDLVMNGGRPCGKSEAILERFEAYHK</sequence>
<dbReference type="Pfam" id="PF04117">
    <property type="entry name" value="Mpv17_PMP22"/>
    <property type="match status" value="1"/>
</dbReference>
<gene>
    <name evidence="8" type="primary">T18D3.9</name>
    <name evidence="8" type="ORF">Tcan_08672</name>
</gene>
<comment type="caution">
    <text evidence="8">The sequence shown here is derived from an EMBL/GenBank/DDBJ whole genome shotgun (WGS) entry which is preliminary data.</text>
</comment>
<dbReference type="OrthoDB" id="430207at2759"/>
<dbReference type="STRING" id="6265.A0A0B2VX34"/>
<feature type="transmembrane region" description="Helical" evidence="7">
    <location>
        <begin position="120"/>
        <end position="137"/>
    </location>
</feature>
<dbReference type="GO" id="GO:0016020">
    <property type="term" value="C:membrane"/>
    <property type="evidence" value="ECO:0007669"/>
    <property type="project" value="UniProtKB-SubCell"/>
</dbReference>
<dbReference type="GO" id="GO:0015267">
    <property type="term" value="F:channel activity"/>
    <property type="evidence" value="ECO:0007669"/>
    <property type="project" value="TreeGrafter"/>
</dbReference>
<keyword evidence="9" id="KW-1185">Reference proteome</keyword>
<dbReference type="GO" id="GO:1901858">
    <property type="term" value="P:regulation of mitochondrial DNA metabolic process"/>
    <property type="evidence" value="ECO:0007669"/>
    <property type="project" value="TreeGrafter"/>
</dbReference>
<evidence type="ECO:0000256" key="5">
    <source>
        <dbReference type="ARBA" id="ARBA00023136"/>
    </source>
</evidence>
<reference evidence="8 9" key="1">
    <citation type="submission" date="2014-11" db="EMBL/GenBank/DDBJ databases">
        <title>Genetic blueprint of the zoonotic pathogen Toxocara canis.</title>
        <authorList>
            <person name="Zhu X.-Q."/>
            <person name="Korhonen P.K."/>
            <person name="Cai H."/>
            <person name="Young N.D."/>
            <person name="Nejsum P."/>
            <person name="von Samson-Himmelstjerna G."/>
            <person name="Boag P.R."/>
            <person name="Tan P."/>
            <person name="Li Q."/>
            <person name="Min J."/>
            <person name="Yang Y."/>
            <person name="Wang X."/>
            <person name="Fang X."/>
            <person name="Hall R.S."/>
            <person name="Hofmann A."/>
            <person name="Sternberg P.W."/>
            <person name="Jex A.R."/>
            <person name="Gasser R.B."/>
        </authorList>
    </citation>
    <scope>NUCLEOTIDE SEQUENCE [LARGE SCALE GENOMIC DNA]</scope>
    <source>
        <strain evidence="8">PN_DK_2014</strain>
    </source>
</reference>
<proteinExistence type="inferred from homology"/>
<feature type="transmembrane region" description="Helical" evidence="7">
    <location>
        <begin position="52"/>
        <end position="70"/>
    </location>
</feature>
<dbReference type="Proteomes" id="UP000031036">
    <property type="component" value="Unassembled WGS sequence"/>
</dbReference>
<comment type="similarity">
    <text evidence="2 7">Belongs to the peroxisomal membrane protein PXMP2/4 family.</text>
</comment>
<dbReference type="InterPro" id="IPR007248">
    <property type="entry name" value="Mpv17_PMP22"/>
</dbReference>
<organism evidence="8 9">
    <name type="scientific">Toxocara canis</name>
    <name type="common">Canine roundworm</name>
    <dbReference type="NCBI Taxonomy" id="6265"/>
    <lineage>
        <taxon>Eukaryota</taxon>
        <taxon>Metazoa</taxon>
        <taxon>Ecdysozoa</taxon>
        <taxon>Nematoda</taxon>
        <taxon>Chromadorea</taxon>
        <taxon>Rhabditida</taxon>
        <taxon>Spirurina</taxon>
        <taxon>Ascaridomorpha</taxon>
        <taxon>Ascaridoidea</taxon>
        <taxon>Toxocaridae</taxon>
        <taxon>Toxocara</taxon>
    </lineage>
</organism>
<evidence type="ECO:0000256" key="3">
    <source>
        <dbReference type="ARBA" id="ARBA00022692"/>
    </source>
</evidence>